<feature type="region of interest" description="Disordered" evidence="1">
    <location>
        <begin position="42"/>
        <end position="67"/>
    </location>
</feature>
<organism evidence="2 3">
    <name type="scientific">Amborella trichopoda</name>
    <dbReference type="NCBI Taxonomy" id="13333"/>
    <lineage>
        <taxon>Eukaryota</taxon>
        <taxon>Viridiplantae</taxon>
        <taxon>Streptophyta</taxon>
        <taxon>Embryophyta</taxon>
        <taxon>Tracheophyta</taxon>
        <taxon>Spermatophyta</taxon>
        <taxon>Magnoliopsida</taxon>
        <taxon>Amborellales</taxon>
        <taxon>Amborellaceae</taxon>
        <taxon>Amborella</taxon>
    </lineage>
</organism>
<dbReference type="Gramene" id="ERN12749">
    <property type="protein sequence ID" value="ERN12749"/>
    <property type="gene ID" value="AMTR_s00043p00167720"/>
</dbReference>
<evidence type="ECO:0000313" key="3">
    <source>
        <dbReference type="Proteomes" id="UP000017836"/>
    </source>
</evidence>
<sequence>MGVSSRGARGWKWMKDGAARCRSRTSLQSWCSGMKTRKEGMGLQDDRAVGRGGCASQMKKREKEELSSKRLGPHVIVALYIEK</sequence>
<evidence type="ECO:0000256" key="1">
    <source>
        <dbReference type="SAM" id="MobiDB-lite"/>
    </source>
</evidence>
<accession>W1PXN3</accession>
<proteinExistence type="predicted"/>
<dbReference type="EMBL" id="KI392605">
    <property type="protein sequence ID" value="ERN12749.1"/>
    <property type="molecule type" value="Genomic_DNA"/>
</dbReference>
<dbReference type="AlphaFoldDB" id="W1PXN3"/>
<gene>
    <name evidence="2" type="ORF">AMTR_s00043p00167720</name>
</gene>
<name>W1PXN3_AMBTC</name>
<protein>
    <submittedName>
        <fullName evidence="2">Uncharacterized protein</fullName>
    </submittedName>
</protein>
<dbReference type="HOGENOM" id="CLU_2545655_0_0_1"/>
<dbReference type="Proteomes" id="UP000017836">
    <property type="component" value="Unassembled WGS sequence"/>
</dbReference>
<reference evidence="3" key="1">
    <citation type="journal article" date="2013" name="Science">
        <title>The Amborella genome and the evolution of flowering plants.</title>
        <authorList>
            <consortium name="Amborella Genome Project"/>
        </authorList>
    </citation>
    <scope>NUCLEOTIDE SEQUENCE [LARGE SCALE GENOMIC DNA]</scope>
</reference>
<evidence type="ECO:0000313" key="2">
    <source>
        <dbReference type="EMBL" id="ERN12749.1"/>
    </source>
</evidence>
<keyword evidence="3" id="KW-1185">Reference proteome</keyword>